<gene>
    <name evidence="2" type="ORF">HYPSUDRAFT_138388</name>
</gene>
<feature type="region of interest" description="Disordered" evidence="1">
    <location>
        <begin position="190"/>
        <end position="252"/>
    </location>
</feature>
<evidence type="ECO:0000313" key="2">
    <source>
        <dbReference type="EMBL" id="KJA22948.1"/>
    </source>
</evidence>
<dbReference type="AlphaFoldDB" id="A0A0D2MH39"/>
<dbReference type="OMA" id="WEPPCED"/>
<dbReference type="EMBL" id="KN817546">
    <property type="protein sequence ID" value="KJA22948.1"/>
    <property type="molecule type" value="Genomic_DNA"/>
</dbReference>
<organism evidence="2 3">
    <name type="scientific">Hypholoma sublateritium (strain FD-334 SS-4)</name>
    <dbReference type="NCBI Taxonomy" id="945553"/>
    <lineage>
        <taxon>Eukaryota</taxon>
        <taxon>Fungi</taxon>
        <taxon>Dikarya</taxon>
        <taxon>Basidiomycota</taxon>
        <taxon>Agaricomycotina</taxon>
        <taxon>Agaricomycetes</taxon>
        <taxon>Agaricomycetidae</taxon>
        <taxon>Agaricales</taxon>
        <taxon>Agaricineae</taxon>
        <taxon>Strophariaceae</taxon>
        <taxon>Hypholoma</taxon>
    </lineage>
</organism>
<reference evidence="3" key="1">
    <citation type="submission" date="2014-04" db="EMBL/GenBank/DDBJ databases">
        <title>Evolutionary Origins and Diversification of the Mycorrhizal Mutualists.</title>
        <authorList>
            <consortium name="DOE Joint Genome Institute"/>
            <consortium name="Mycorrhizal Genomics Consortium"/>
            <person name="Kohler A."/>
            <person name="Kuo A."/>
            <person name="Nagy L.G."/>
            <person name="Floudas D."/>
            <person name="Copeland A."/>
            <person name="Barry K.W."/>
            <person name="Cichocki N."/>
            <person name="Veneault-Fourrey C."/>
            <person name="LaButti K."/>
            <person name="Lindquist E.A."/>
            <person name="Lipzen A."/>
            <person name="Lundell T."/>
            <person name="Morin E."/>
            <person name="Murat C."/>
            <person name="Riley R."/>
            <person name="Ohm R."/>
            <person name="Sun H."/>
            <person name="Tunlid A."/>
            <person name="Henrissat B."/>
            <person name="Grigoriev I.V."/>
            <person name="Hibbett D.S."/>
            <person name="Martin F."/>
        </authorList>
    </citation>
    <scope>NUCLEOTIDE SEQUENCE [LARGE SCALE GENOMIC DNA]</scope>
    <source>
        <strain evidence="3">FD-334 SS-4</strain>
    </source>
</reference>
<name>A0A0D2MH39_HYPSF</name>
<feature type="region of interest" description="Disordered" evidence="1">
    <location>
        <begin position="107"/>
        <end position="131"/>
    </location>
</feature>
<dbReference type="OrthoDB" id="3063716at2759"/>
<sequence length="318" mass="34915">MPQPLARFANPHLLPQAFERATRAEIYAEDARSDGPSGVRGDSAEIEALNRLIEASLPAVAADVQHTARVSPGPSTESAPMDLGPEHPEEQPEELFLFRLISSAPPIALSLLPPPPPPSKTREPDAEDTEERALQRKQFAQAASIDGAQVLSESATLRAALHTRNKPITTLTASLGDGEPSMLIMRTLQPPRKTRPPVPSSHALHYPYVPDASTLPAQPSTSKIPGCLTVDAHPAQSPKDPKRRSRRRRGVEGMVQKLRPPPQFWRPSPDMKGKCRGYAYGYPSSLPTEYLGVWRYRRDTMKKAAFSDSSVGSHFRYT</sequence>
<protein>
    <submittedName>
        <fullName evidence="2">Uncharacterized protein</fullName>
    </submittedName>
</protein>
<proteinExistence type="predicted"/>
<keyword evidence="3" id="KW-1185">Reference proteome</keyword>
<accession>A0A0D2MH39</accession>
<evidence type="ECO:0000256" key="1">
    <source>
        <dbReference type="SAM" id="MobiDB-lite"/>
    </source>
</evidence>
<dbReference type="Proteomes" id="UP000054270">
    <property type="component" value="Unassembled WGS sequence"/>
</dbReference>
<feature type="region of interest" description="Disordered" evidence="1">
    <location>
        <begin position="64"/>
        <end position="91"/>
    </location>
</feature>
<evidence type="ECO:0000313" key="3">
    <source>
        <dbReference type="Proteomes" id="UP000054270"/>
    </source>
</evidence>